<accession>A0ABQ6I5E1</accession>
<dbReference type="EMBL" id="BSUK01000001">
    <property type="protein sequence ID" value="GMA25975.1"/>
    <property type="molecule type" value="Genomic_DNA"/>
</dbReference>
<dbReference type="RefSeq" id="WP_284294403.1">
    <property type="nucleotide sequence ID" value="NZ_BSUK01000001.1"/>
</dbReference>
<comment type="caution">
    <text evidence="2">The sequence shown here is derived from an EMBL/GenBank/DDBJ whole genome shotgun (WGS) entry which is preliminary data.</text>
</comment>
<dbReference type="Proteomes" id="UP001157091">
    <property type="component" value="Unassembled WGS sequence"/>
</dbReference>
<feature type="domain" description="Methyltransferase type 11" evidence="1">
    <location>
        <begin position="56"/>
        <end position="139"/>
    </location>
</feature>
<keyword evidence="3" id="KW-1185">Reference proteome</keyword>
<dbReference type="PANTHER" id="PTHR43460:SF1">
    <property type="entry name" value="METHYLTRANSFERASE TYPE 11 DOMAIN-CONTAINING PROTEIN"/>
    <property type="match status" value="1"/>
</dbReference>
<evidence type="ECO:0000313" key="2">
    <source>
        <dbReference type="EMBL" id="GMA25975.1"/>
    </source>
</evidence>
<dbReference type="GO" id="GO:0032259">
    <property type="term" value="P:methylation"/>
    <property type="evidence" value="ECO:0007669"/>
    <property type="project" value="UniProtKB-KW"/>
</dbReference>
<dbReference type="InterPro" id="IPR013216">
    <property type="entry name" value="Methyltransf_11"/>
</dbReference>
<reference evidence="3" key="1">
    <citation type="journal article" date="2019" name="Int. J. Syst. Evol. Microbiol.">
        <title>The Global Catalogue of Microorganisms (GCM) 10K type strain sequencing project: providing services to taxonomists for standard genome sequencing and annotation.</title>
        <authorList>
            <consortium name="The Broad Institute Genomics Platform"/>
            <consortium name="The Broad Institute Genome Sequencing Center for Infectious Disease"/>
            <person name="Wu L."/>
            <person name="Ma J."/>
        </authorList>
    </citation>
    <scope>NUCLEOTIDE SEQUENCE [LARGE SCALE GENOMIC DNA]</scope>
    <source>
        <strain evidence="3">NBRC 106348</strain>
    </source>
</reference>
<proteinExistence type="predicted"/>
<organism evidence="2 3">
    <name type="scientific">Luteimicrobium album</name>
    <dbReference type="NCBI Taxonomy" id="1054550"/>
    <lineage>
        <taxon>Bacteria</taxon>
        <taxon>Bacillati</taxon>
        <taxon>Actinomycetota</taxon>
        <taxon>Actinomycetes</taxon>
        <taxon>Micrococcales</taxon>
        <taxon>Luteimicrobium</taxon>
    </lineage>
</organism>
<dbReference type="InterPro" id="IPR029063">
    <property type="entry name" value="SAM-dependent_MTases_sf"/>
</dbReference>
<dbReference type="Gene3D" id="3.40.50.150">
    <property type="entry name" value="Vaccinia Virus protein VP39"/>
    <property type="match status" value="1"/>
</dbReference>
<protein>
    <submittedName>
        <fullName evidence="2">Methyltransferase type 11</fullName>
    </submittedName>
</protein>
<name>A0ABQ6I5E1_9MICO</name>
<dbReference type="Pfam" id="PF08241">
    <property type="entry name" value="Methyltransf_11"/>
    <property type="match status" value="1"/>
</dbReference>
<dbReference type="InterPro" id="IPR052939">
    <property type="entry name" value="23S_rRNA_MeTrnsfrase_RlmA"/>
</dbReference>
<dbReference type="GO" id="GO:0008168">
    <property type="term" value="F:methyltransferase activity"/>
    <property type="evidence" value="ECO:0007669"/>
    <property type="project" value="UniProtKB-KW"/>
</dbReference>
<evidence type="ECO:0000313" key="3">
    <source>
        <dbReference type="Proteomes" id="UP001157091"/>
    </source>
</evidence>
<sequence>MADDPRFLSLIEDAAATAIDGWHFSFLDGRRTSEPLPWSYEHLASDLAASASRVVDVDTGGGEVLARLAPPAGSVAVEDWPANVPIATRRLRPLGVEVRGRVDGKLPLDDASTDVVLNRHGDLDLAETARVLRPGGTLLTQQVGVGNETELNQSFGVLAAPMPQAVADVADLTARARDAGLVVDLAAHAVAVDRNLDVGAVVLQL</sequence>
<keyword evidence="2" id="KW-0808">Transferase</keyword>
<evidence type="ECO:0000259" key="1">
    <source>
        <dbReference type="Pfam" id="PF08241"/>
    </source>
</evidence>
<keyword evidence="2" id="KW-0489">Methyltransferase</keyword>
<dbReference type="SUPFAM" id="SSF53335">
    <property type="entry name" value="S-adenosyl-L-methionine-dependent methyltransferases"/>
    <property type="match status" value="1"/>
</dbReference>
<gene>
    <name evidence="2" type="ORF">GCM10025864_37340</name>
</gene>
<dbReference type="PANTHER" id="PTHR43460">
    <property type="entry name" value="METHYLTRANSFERASE"/>
    <property type="match status" value="1"/>
</dbReference>